<dbReference type="InParanoid" id="A0A3N0V914"/>
<evidence type="ECO:0000256" key="1">
    <source>
        <dbReference type="SAM" id="MobiDB-lite"/>
    </source>
</evidence>
<evidence type="ECO:0000313" key="2">
    <source>
        <dbReference type="EMBL" id="ROH89104.1"/>
    </source>
</evidence>
<comment type="caution">
    <text evidence="2">The sequence shown here is derived from an EMBL/GenBank/DDBJ whole genome shotgun (WGS) entry which is preliminary data.</text>
</comment>
<proteinExistence type="predicted"/>
<feature type="region of interest" description="Disordered" evidence="1">
    <location>
        <begin position="1"/>
        <end position="24"/>
    </location>
</feature>
<reference evidence="2 3" key="1">
    <citation type="submission" date="2018-10" db="EMBL/GenBank/DDBJ databases">
        <authorList>
            <person name="Chen W.-M."/>
        </authorList>
    </citation>
    <scope>NUCLEOTIDE SEQUENCE [LARGE SCALE GENOMIC DNA]</scope>
    <source>
        <strain evidence="2 3">THS-13</strain>
    </source>
</reference>
<evidence type="ECO:0000313" key="3">
    <source>
        <dbReference type="Proteomes" id="UP000282106"/>
    </source>
</evidence>
<organism evidence="2 3">
    <name type="scientific">Stagnimonas aquatica</name>
    <dbReference type="NCBI Taxonomy" id="2689987"/>
    <lineage>
        <taxon>Bacteria</taxon>
        <taxon>Pseudomonadati</taxon>
        <taxon>Pseudomonadota</taxon>
        <taxon>Gammaproteobacteria</taxon>
        <taxon>Nevskiales</taxon>
        <taxon>Nevskiaceae</taxon>
        <taxon>Stagnimonas</taxon>
    </lineage>
</organism>
<dbReference type="Proteomes" id="UP000282106">
    <property type="component" value="Unassembled WGS sequence"/>
</dbReference>
<sequence>MALPIRPLTERKPPLSRRKKAREVSPVSAGTVATCTGTGVTGVAAAGGSAGVGVGLATWVAAAFWADWKAFFTALQFCTRMKQRLQALE</sequence>
<protein>
    <submittedName>
        <fullName evidence="2">Uncharacterized protein</fullName>
    </submittedName>
</protein>
<keyword evidence="3" id="KW-1185">Reference proteome</keyword>
<name>A0A3N0V914_9GAMM</name>
<dbReference type="AlphaFoldDB" id="A0A3N0V914"/>
<dbReference type="EMBL" id="RJVO01000005">
    <property type="protein sequence ID" value="ROH89104.1"/>
    <property type="molecule type" value="Genomic_DNA"/>
</dbReference>
<gene>
    <name evidence="2" type="ORF">ED208_11890</name>
</gene>
<accession>A0A3N0V914</accession>